<protein>
    <recommendedName>
        <fullName evidence="4">HTH luxR-type domain-containing protein</fullName>
    </recommendedName>
</protein>
<dbReference type="PROSITE" id="PS00622">
    <property type="entry name" value="HTH_LUXR_1"/>
    <property type="match status" value="1"/>
</dbReference>
<dbReference type="Proteomes" id="UP000286976">
    <property type="component" value="Unassembled WGS sequence"/>
</dbReference>
<keyword evidence="3" id="KW-0804">Transcription</keyword>
<reference evidence="5 6" key="1">
    <citation type="journal article" date="2011" name="Front. Microbiol.">
        <title>Genomic signatures of strain selection and enhancement in Bacillus atrophaeus var. globigii, a historical biowarfare simulant.</title>
        <authorList>
            <person name="Gibbons H.S."/>
            <person name="Broomall S.M."/>
            <person name="McNew L.A."/>
            <person name="Daligault H."/>
            <person name="Chapman C."/>
            <person name="Bruce D."/>
            <person name="Karavis M."/>
            <person name="Krepps M."/>
            <person name="McGregor P.A."/>
            <person name="Hong C."/>
            <person name="Park K.H."/>
            <person name="Akmal A."/>
            <person name="Feldman A."/>
            <person name="Lin J.S."/>
            <person name="Chang W.E."/>
            <person name="Higgs B.W."/>
            <person name="Demirev P."/>
            <person name="Lindquist J."/>
            <person name="Liem A."/>
            <person name="Fochler E."/>
            <person name="Read T.D."/>
            <person name="Tapia R."/>
            <person name="Johnson S."/>
            <person name="Bishop-Lilly K.A."/>
            <person name="Detter C."/>
            <person name="Han C."/>
            <person name="Sozhamannan S."/>
            <person name="Rosenzweig C.N."/>
            <person name="Skowronski E.W."/>
        </authorList>
    </citation>
    <scope>NUCLEOTIDE SEQUENCE [LARGE SCALE GENOMIC DNA]</scope>
    <source>
        <strain evidence="5 6">AIT1</strain>
    </source>
</reference>
<dbReference type="OrthoDB" id="9796655at2"/>
<dbReference type="PROSITE" id="PS50043">
    <property type="entry name" value="HTH_LUXR_2"/>
    <property type="match status" value="1"/>
</dbReference>
<dbReference type="EMBL" id="PIPQ01000001">
    <property type="protein sequence ID" value="RUO44100.1"/>
    <property type="molecule type" value="Genomic_DNA"/>
</dbReference>
<comment type="caution">
    <text evidence="5">The sequence shown here is derived from an EMBL/GenBank/DDBJ whole genome shotgun (WGS) entry which is preliminary data.</text>
</comment>
<keyword evidence="2" id="KW-0238">DNA-binding</keyword>
<dbReference type="Pfam" id="PF00196">
    <property type="entry name" value="GerE"/>
    <property type="match status" value="1"/>
</dbReference>
<dbReference type="InterPro" id="IPR000792">
    <property type="entry name" value="Tscrpt_reg_LuxR_C"/>
</dbReference>
<dbReference type="SMART" id="SM00421">
    <property type="entry name" value="HTH_LUXR"/>
    <property type="match status" value="1"/>
</dbReference>
<evidence type="ECO:0000256" key="1">
    <source>
        <dbReference type="ARBA" id="ARBA00023015"/>
    </source>
</evidence>
<evidence type="ECO:0000259" key="4">
    <source>
        <dbReference type="PROSITE" id="PS50043"/>
    </source>
</evidence>
<organism evidence="5 6">
    <name type="scientific">Aliidiomarina taiwanensis</name>
    <dbReference type="NCBI Taxonomy" id="946228"/>
    <lineage>
        <taxon>Bacteria</taxon>
        <taxon>Pseudomonadati</taxon>
        <taxon>Pseudomonadota</taxon>
        <taxon>Gammaproteobacteria</taxon>
        <taxon>Alteromonadales</taxon>
        <taxon>Idiomarinaceae</taxon>
        <taxon>Aliidiomarina</taxon>
    </lineage>
</organism>
<evidence type="ECO:0000256" key="3">
    <source>
        <dbReference type="ARBA" id="ARBA00023163"/>
    </source>
</evidence>
<dbReference type="GO" id="GO:0006355">
    <property type="term" value="P:regulation of DNA-templated transcription"/>
    <property type="evidence" value="ECO:0007669"/>
    <property type="project" value="InterPro"/>
</dbReference>
<dbReference type="AlphaFoldDB" id="A0A432X9W1"/>
<name>A0A432X9W1_9GAMM</name>
<proteinExistence type="predicted"/>
<dbReference type="InterPro" id="IPR016032">
    <property type="entry name" value="Sig_transdc_resp-reg_C-effctor"/>
</dbReference>
<keyword evidence="6" id="KW-1185">Reference proteome</keyword>
<dbReference type="SUPFAM" id="SSF46894">
    <property type="entry name" value="C-terminal effector domain of the bipartite response regulators"/>
    <property type="match status" value="1"/>
</dbReference>
<dbReference type="PANTHER" id="PTHR44688:SF16">
    <property type="entry name" value="DNA-BINDING TRANSCRIPTIONAL ACTIVATOR DEVR_DOSR"/>
    <property type="match status" value="1"/>
</dbReference>
<feature type="domain" description="HTH luxR-type" evidence="4">
    <location>
        <begin position="140"/>
        <end position="205"/>
    </location>
</feature>
<dbReference type="RefSeq" id="WP_126756497.1">
    <property type="nucleotide sequence ID" value="NZ_PIPQ01000001.1"/>
</dbReference>
<evidence type="ECO:0000313" key="6">
    <source>
        <dbReference type="Proteomes" id="UP000286976"/>
    </source>
</evidence>
<dbReference type="InterPro" id="IPR036388">
    <property type="entry name" value="WH-like_DNA-bd_sf"/>
</dbReference>
<dbReference type="GO" id="GO:0003677">
    <property type="term" value="F:DNA binding"/>
    <property type="evidence" value="ECO:0007669"/>
    <property type="project" value="UniProtKB-KW"/>
</dbReference>
<dbReference type="PANTHER" id="PTHR44688">
    <property type="entry name" value="DNA-BINDING TRANSCRIPTIONAL ACTIVATOR DEVR_DOSR"/>
    <property type="match status" value="1"/>
</dbReference>
<dbReference type="PRINTS" id="PR00038">
    <property type="entry name" value="HTHLUXR"/>
</dbReference>
<dbReference type="CDD" id="cd06170">
    <property type="entry name" value="LuxR_C_like"/>
    <property type="match status" value="1"/>
</dbReference>
<sequence>MKKVIVAIPKGVQCRGVVAELSAQHWKPIEVSHGNALLEQLQQSPNAIVILSAHFEKSRMQGLLRTIYRQHTRAKVMLWTYTLACALDMRTRHPLIPGYFYQFVETEELVRGCQVVALGQRYSSPYLTAAFKRYRQYADDSCVTFGLSNRERQIFQMVSLGLSVKEIAERLVISNKTVNTFRYRLYEKLQVSSDVQLAHLAIKSGLVEPQAELP</sequence>
<keyword evidence="1" id="KW-0805">Transcription regulation</keyword>
<dbReference type="Gene3D" id="1.10.10.10">
    <property type="entry name" value="Winged helix-like DNA-binding domain superfamily/Winged helix DNA-binding domain"/>
    <property type="match status" value="1"/>
</dbReference>
<evidence type="ECO:0000256" key="2">
    <source>
        <dbReference type="ARBA" id="ARBA00023125"/>
    </source>
</evidence>
<evidence type="ECO:0000313" key="5">
    <source>
        <dbReference type="EMBL" id="RUO44100.1"/>
    </source>
</evidence>
<gene>
    <name evidence="5" type="ORF">CWE15_02700</name>
</gene>
<accession>A0A432X9W1</accession>